<dbReference type="InterPro" id="IPR011004">
    <property type="entry name" value="Trimer_LpxA-like_sf"/>
</dbReference>
<dbReference type="HAMAP" id="MF_00523">
    <property type="entry name" value="LpxD"/>
    <property type="match status" value="1"/>
</dbReference>
<dbReference type="CDD" id="cd03352">
    <property type="entry name" value="LbH_LpxD"/>
    <property type="match status" value="1"/>
</dbReference>
<keyword evidence="4" id="KW-0677">Repeat</keyword>
<evidence type="ECO:0000256" key="5">
    <source>
        <dbReference type="ARBA" id="ARBA00023098"/>
    </source>
</evidence>
<feature type="domain" description="UDP-3-O-[3-hydroxymyristoyl] glucosamine N-acyltransferase non-repeat region" evidence="7">
    <location>
        <begin position="22"/>
        <end position="90"/>
    </location>
</feature>
<evidence type="ECO:0000313" key="8">
    <source>
        <dbReference type="EMBL" id="EJX08206.1"/>
    </source>
</evidence>
<dbReference type="GO" id="GO:0009245">
    <property type="term" value="P:lipid A biosynthetic process"/>
    <property type="evidence" value="ECO:0007669"/>
    <property type="project" value="UniProtKB-KW"/>
</dbReference>
<name>J9D658_9ZZZZ</name>
<keyword evidence="2" id="KW-0441">Lipid A biosynthesis</keyword>
<dbReference type="NCBIfam" id="NF002060">
    <property type="entry name" value="PRK00892.1"/>
    <property type="match status" value="1"/>
</dbReference>
<protein>
    <submittedName>
        <fullName evidence="8">UDP-3-O-[3-hydroxymyristoyl] glucosamine N-acyltransferase</fullName>
        <ecNumber evidence="8">2.3.1.-</ecNumber>
    </submittedName>
</protein>
<dbReference type="NCBIfam" id="TIGR01853">
    <property type="entry name" value="lipid_A_lpxD"/>
    <property type="match status" value="1"/>
</dbReference>
<keyword evidence="6 8" id="KW-0012">Acyltransferase</keyword>
<dbReference type="Pfam" id="PF00132">
    <property type="entry name" value="Hexapep"/>
    <property type="match status" value="2"/>
</dbReference>
<evidence type="ECO:0000256" key="2">
    <source>
        <dbReference type="ARBA" id="ARBA00022556"/>
    </source>
</evidence>
<organism evidence="8">
    <name type="scientific">gut metagenome</name>
    <dbReference type="NCBI Taxonomy" id="749906"/>
    <lineage>
        <taxon>unclassified sequences</taxon>
        <taxon>metagenomes</taxon>
        <taxon>organismal metagenomes</taxon>
    </lineage>
</organism>
<dbReference type="InterPro" id="IPR020573">
    <property type="entry name" value="UDP_GlcNAc_AcTrfase_non-rep"/>
</dbReference>
<dbReference type="Gene3D" id="2.160.10.10">
    <property type="entry name" value="Hexapeptide repeat proteins"/>
    <property type="match status" value="1"/>
</dbReference>
<dbReference type="GO" id="GO:0016410">
    <property type="term" value="F:N-acyltransferase activity"/>
    <property type="evidence" value="ECO:0007669"/>
    <property type="project" value="InterPro"/>
</dbReference>
<keyword evidence="3 8" id="KW-0808">Transferase</keyword>
<dbReference type="InterPro" id="IPR007691">
    <property type="entry name" value="LpxD"/>
</dbReference>
<dbReference type="SUPFAM" id="SSF51161">
    <property type="entry name" value="Trimeric LpxA-like enzymes"/>
    <property type="match status" value="1"/>
</dbReference>
<dbReference type="AlphaFoldDB" id="J9D658"/>
<dbReference type="InterPro" id="IPR001451">
    <property type="entry name" value="Hexapep"/>
</dbReference>
<evidence type="ECO:0000256" key="6">
    <source>
        <dbReference type="ARBA" id="ARBA00023315"/>
    </source>
</evidence>
<keyword evidence="1" id="KW-0444">Lipid biosynthesis</keyword>
<evidence type="ECO:0000256" key="4">
    <source>
        <dbReference type="ARBA" id="ARBA00022737"/>
    </source>
</evidence>
<comment type="caution">
    <text evidence="8">The sequence shown here is derived from an EMBL/GenBank/DDBJ whole genome shotgun (WGS) entry which is preliminary data.</text>
</comment>
<dbReference type="EC" id="2.3.1.-" evidence="8"/>
<keyword evidence="5" id="KW-0443">Lipid metabolism</keyword>
<reference evidence="8" key="1">
    <citation type="journal article" date="2012" name="PLoS ONE">
        <title>Gene sets for utilization of primary and secondary nutrition supplies in the distal gut of endangered iberian lynx.</title>
        <authorList>
            <person name="Alcaide M."/>
            <person name="Messina E."/>
            <person name="Richter M."/>
            <person name="Bargiela R."/>
            <person name="Peplies J."/>
            <person name="Huws S.A."/>
            <person name="Newbold C.J."/>
            <person name="Golyshin P.N."/>
            <person name="Simon M.A."/>
            <person name="Lopez G."/>
            <person name="Yakimov M.M."/>
            <person name="Ferrer M."/>
        </authorList>
    </citation>
    <scope>NUCLEOTIDE SEQUENCE</scope>
</reference>
<evidence type="ECO:0000259" key="7">
    <source>
        <dbReference type="Pfam" id="PF04613"/>
    </source>
</evidence>
<dbReference type="PANTHER" id="PTHR43378">
    <property type="entry name" value="UDP-3-O-ACYLGLUCOSAMINE N-ACYLTRANSFERASE"/>
    <property type="match status" value="1"/>
</dbReference>
<evidence type="ECO:0000256" key="3">
    <source>
        <dbReference type="ARBA" id="ARBA00022679"/>
    </source>
</evidence>
<dbReference type="Pfam" id="PF04613">
    <property type="entry name" value="LpxD"/>
    <property type="match status" value="1"/>
</dbReference>
<dbReference type="Gene3D" id="3.40.1390.10">
    <property type="entry name" value="MurE/MurF, N-terminal domain"/>
    <property type="match status" value="1"/>
</dbReference>
<accession>J9D658</accession>
<evidence type="ECO:0000256" key="1">
    <source>
        <dbReference type="ARBA" id="ARBA00022516"/>
    </source>
</evidence>
<dbReference type="PANTHER" id="PTHR43378:SF2">
    <property type="entry name" value="UDP-3-O-ACYLGLUCOSAMINE N-ACYLTRANSFERASE 1, MITOCHONDRIAL-RELATED"/>
    <property type="match status" value="1"/>
</dbReference>
<proteinExistence type="inferred from homology"/>
<gene>
    <name evidence="8" type="ORF">EVA_03686</name>
</gene>
<dbReference type="EMBL" id="AMCI01000677">
    <property type="protein sequence ID" value="EJX08206.1"/>
    <property type="molecule type" value="Genomic_DNA"/>
</dbReference>
<dbReference type="GO" id="GO:0016020">
    <property type="term" value="C:membrane"/>
    <property type="evidence" value="ECO:0007669"/>
    <property type="project" value="GOC"/>
</dbReference>
<sequence length="347" mass="37081">MEFSAKQIAEYLGGTVEGNENATVQTFAKIEEGVSGAISFLANPQYAHYLYETASSIVLVNKDFQPEQEVKTTLIRVENAYESIARLLTLYQSTIQKRTGIHPRAVVAETAQVGENVYIGPNAYIGEHAVIGKNCQIYAGAVIEERATIGDDCTIYPNASVYHDCKVGNRVILHSGCVIGADGFGFAPAADGYEKIPQIGIVTIEDDVEIGANTCVDRATMGSTYVRKGVKLDNLVQVAHNCDVGSHTVMSAQVGVAGSTKIGQWCMFGGQVGIAGHAVIGDRVLSGAQAGIAGSIRKGNVTVQGSPAIDAKNFMRSSVVFKYLPNLQADVNRLKKEVEALKHPNQE</sequence>